<evidence type="ECO:0000313" key="2">
    <source>
        <dbReference type="Proteomes" id="UP001157006"/>
    </source>
</evidence>
<name>A0AAV0YIH0_VICFA</name>
<evidence type="ECO:0000313" key="1">
    <source>
        <dbReference type="EMBL" id="CAI8583907.1"/>
    </source>
</evidence>
<protein>
    <submittedName>
        <fullName evidence="1">Uncharacterized protein</fullName>
    </submittedName>
</protein>
<comment type="caution">
    <text evidence="1">The sequence shown here is derived from an EMBL/GenBank/DDBJ whole genome shotgun (WGS) entry which is preliminary data.</text>
</comment>
<dbReference type="AlphaFoldDB" id="A0AAV0YIH0"/>
<proteinExistence type="predicted"/>
<accession>A0AAV0YIH0</accession>
<keyword evidence="2" id="KW-1185">Reference proteome</keyword>
<sequence>MNTILTSIPSIEEIIVVVFGLKEDNFPGPDGFGGSFFQTYWSIIHDDVCKEIWKFFKTGWMLPNLNANIIMLIPKTTSMDSMENFRPIALSKIKYSLCLASEVANLLDKKSWWKSSS</sequence>
<dbReference type="Proteomes" id="UP001157006">
    <property type="component" value="Unassembled WGS sequence"/>
</dbReference>
<gene>
    <name evidence="1" type="ORF">VFH_U049880</name>
</gene>
<dbReference type="EMBL" id="CATIWC010001176">
    <property type="protein sequence ID" value="CAI8583907.1"/>
    <property type="molecule type" value="Genomic_DNA"/>
</dbReference>
<organism evidence="1 2">
    <name type="scientific">Vicia faba</name>
    <name type="common">Broad bean</name>
    <name type="synonym">Faba vulgaris</name>
    <dbReference type="NCBI Taxonomy" id="3906"/>
    <lineage>
        <taxon>Eukaryota</taxon>
        <taxon>Viridiplantae</taxon>
        <taxon>Streptophyta</taxon>
        <taxon>Embryophyta</taxon>
        <taxon>Tracheophyta</taxon>
        <taxon>Spermatophyta</taxon>
        <taxon>Magnoliopsida</taxon>
        <taxon>eudicotyledons</taxon>
        <taxon>Gunneridae</taxon>
        <taxon>Pentapetalae</taxon>
        <taxon>rosids</taxon>
        <taxon>fabids</taxon>
        <taxon>Fabales</taxon>
        <taxon>Fabaceae</taxon>
        <taxon>Papilionoideae</taxon>
        <taxon>50 kb inversion clade</taxon>
        <taxon>NPAAA clade</taxon>
        <taxon>Hologalegina</taxon>
        <taxon>IRL clade</taxon>
        <taxon>Fabeae</taxon>
        <taxon>Vicia</taxon>
    </lineage>
</organism>
<reference evidence="1 2" key="1">
    <citation type="submission" date="2023-01" db="EMBL/GenBank/DDBJ databases">
        <authorList>
            <person name="Kreplak J."/>
        </authorList>
    </citation>
    <scope>NUCLEOTIDE SEQUENCE [LARGE SCALE GENOMIC DNA]</scope>
</reference>